<dbReference type="Proteomes" id="UP000683585">
    <property type="component" value="Chromosome"/>
</dbReference>
<keyword evidence="9 11" id="KW-0030">Aminoacyl-tRNA synthetase</keyword>
<dbReference type="GO" id="GO:0006427">
    <property type="term" value="P:histidyl-tRNA aminoacylation"/>
    <property type="evidence" value="ECO:0007669"/>
    <property type="project" value="UniProtKB-UniRule"/>
</dbReference>
<evidence type="ECO:0000256" key="5">
    <source>
        <dbReference type="ARBA" id="ARBA00022598"/>
    </source>
</evidence>
<evidence type="ECO:0000256" key="8">
    <source>
        <dbReference type="ARBA" id="ARBA00022917"/>
    </source>
</evidence>
<name>A0A8E4F1T3_9ENTR</name>
<dbReference type="PROSITE" id="PS50862">
    <property type="entry name" value="AA_TRNA_LIGASE_II"/>
    <property type="match status" value="1"/>
</dbReference>
<evidence type="ECO:0000256" key="2">
    <source>
        <dbReference type="ARBA" id="ARBA00008226"/>
    </source>
</evidence>
<dbReference type="RefSeq" id="WP_216782379.1">
    <property type="nucleotide sequence ID" value="NZ_LR890047.1"/>
</dbReference>
<evidence type="ECO:0000256" key="6">
    <source>
        <dbReference type="ARBA" id="ARBA00022741"/>
    </source>
</evidence>
<evidence type="ECO:0000313" key="13">
    <source>
        <dbReference type="EMBL" id="CAD6512561.1"/>
    </source>
</evidence>
<dbReference type="EC" id="6.1.1.21" evidence="11"/>
<evidence type="ECO:0000313" key="14">
    <source>
        <dbReference type="Proteomes" id="UP000683585"/>
    </source>
</evidence>
<dbReference type="PANTHER" id="PTHR43707">
    <property type="entry name" value="HISTIDYL-TRNA SYNTHETASE"/>
    <property type="match status" value="1"/>
</dbReference>
<keyword evidence="8 11" id="KW-0648">Protein biosynthesis</keyword>
<evidence type="ECO:0000256" key="11">
    <source>
        <dbReference type="HAMAP-Rule" id="MF_00127"/>
    </source>
</evidence>
<gene>
    <name evidence="11 13" type="primary">hisS</name>
    <name evidence="13" type="ORF">PROFFT_A_06270</name>
</gene>
<proteinExistence type="inferred from homology"/>
<dbReference type="PIRSF" id="PIRSF001549">
    <property type="entry name" value="His-tRNA_synth"/>
    <property type="match status" value="1"/>
</dbReference>
<comment type="subunit">
    <text evidence="3 11">Homodimer.</text>
</comment>
<dbReference type="PANTHER" id="PTHR43707:SF1">
    <property type="entry name" value="HISTIDINE--TRNA LIGASE, MITOCHONDRIAL-RELATED"/>
    <property type="match status" value="1"/>
</dbReference>
<comment type="catalytic activity">
    <reaction evidence="10 11">
        <text>tRNA(His) + L-histidine + ATP = L-histidyl-tRNA(His) + AMP + diphosphate + H(+)</text>
        <dbReference type="Rhea" id="RHEA:17313"/>
        <dbReference type="Rhea" id="RHEA-COMP:9665"/>
        <dbReference type="Rhea" id="RHEA-COMP:9689"/>
        <dbReference type="ChEBI" id="CHEBI:15378"/>
        <dbReference type="ChEBI" id="CHEBI:30616"/>
        <dbReference type="ChEBI" id="CHEBI:33019"/>
        <dbReference type="ChEBI" id="CHEBI:57595"/>
        <dbReference type="ChEBI" id="CHEBI:78442"/>
        <dbReference type="ChEBI" id="CHEBI:78527"/>
        <dbReference type="ChEBI" id="CHEBI:456215"/>
        <dbReference type="EC" id="6.1.1.21"/>
    </reaction>
</comment>
<dbReference type="InterPro" id="IPR006195">
    <property type="entry name" value="aa-tRNA-synth_II"/>
</dbReference>
<dbReference type="InterPro" id="IPR004516">
    <property type="entry name" value="HisRS/HisZ"/>
</dbReference>
<evidence type="ECO:0000256" key="7">
    <source>
        <dbReference type="ARBA" id="ARBA00022840"/>
    </source>
</evidence>
<sequence length="424" mass="48390">MAKSIQAIRGMNDFLPKDTVFWQLIEATLKQVLTSYGYNEIRFPIVEHTHLFQRALGETTEVVEKEVYTFNDRNGDSLTLRPEGTAGCVRAGIEHGLLYHQEQRLWYIGPMFRHERPQKGRYRQFNQLGAEVFGLHGPDIDAEIILMTARWWRALGVDKHVSLELNSIGSLQTREKYRNDLISYLKQFENQLNEDCNRRIYSNPLRLLDDKDPGLQELIDGAPSLFEYLDEEARQHFSRLCKILNDAKVHYTVNNRLVRGLDYYNRTVFEWVTSCLGAQRTICAGGRYDGLVAQLGGHDTPAVGVAVGLERLVLLVQAVNPNCQIQREVEVYLIYSGEGTQIPAMRLAEKIRDACPQIKLLTHYGGGNFRKQFVRAAKKGAKFALVLGKNEINNSQVRIKNLRNGNQKSIAQDNINMILESILP</sequence>
<dbReference type="Pfam" id="PF13393">
    <property type="entry name" value="tRNA-synt_His"/>
    <property type="match status" value="1"/>
</dbReference>
<organism evidence="13 14">
    <name type="scientific">Candidatus Profftia tarda</name>
    <dbReference type="NCBI Taxonomy" id="1177216"/>
    <lineage>
        <taxon>Bacteria</taxon>
        <taxon>Pseudomonadati</taxon>
        <taxon>Pseudomonadota</taxon>
        <taxon>Gammaproteobacteria</taxon>
        <taxon>Enterobacterales</taxon>
        <taxon>Enterobacteriaceae</taxon>
        <taxon>Candidatus Profftia</taxon>
    </lineage>
</organism>
<accession>A0A8E4F1T3</accession>
<evidence type="ECO:0000256" key="4">
    <source>
        <dbReference type="ARBA" id="ARBA00022490"/>
    </source>
</evidence>
<dbReference type="AlphaFoldDB" id="A0A8E4F1T3"/>
<dbReference type="InterPro" id="IPR041715">
    <property type="entry name" value="HisRS-like_core"/>
</dbReference>
<dbReference type="CDD" id="cd00773">
    <property type="entry name" value="HisRS-like_core"/>
    <property type="match status" value="1"/>
</dbReference>
<reference evidence="13" key="1">
    <citation type="submission" date="2020-10" db="EMBL/GenBank/DDBJ databases">
        <authorList>
            <person name="Szabo G."/>
        </authorList>
    </citation>
    <scope>NUCLEOTIDE SEQUENCE</scope>
    <source>
        <strain evidence="13">PROFFT</strain>
    </source>
</reference>
<dbReference type="KEGG" id="ptf:PROFFT_A_06270"/>
<dbReference type="Pfam" id="PF03129">
    <property type="entry name" value="HGTP_anticodon"/>
    <property type="match status" value="1"/>
</dbReference>
<evidence type="ECO:0000256" key="1">
    <source>
        <dbReference type="ARBA" id="ARBA00004496"/>
    </source>
</evidence>
<evidence type="ECO:0000256" key="10">
    <source>
        <dbReference type="ARBA" id="ARBA00047639"/>
    </source>
</evidence>
<keyword evidence="14" id="KW-1185">Reference proteome</keyword>
<dbReference type="InterPro" id="IPR033656">
    <property type="entry name" value="HisRS_anticodon"/>
</dbReference>
<dbReference type="NCBIfam" id="TIGR00442">
    <property type="entry name" value="hisS"/>
    <property type="match status" value="1"/>
</dbReference>
<dbReference type="FunFam" id="3.30.930.10:FF:000005">
    <property type="entry name" value="Histidine--tRNA ligase"/>
    <property type="match status" value="1"/>
</dbReference>
<comment type="subcellular location">
    <subcellularLocation>
        <location evidence="1 11">Cytoplasm</location>
    </subcellularLocation>
</comment>
<keyword evidence="6 11" id="KW-0547">Nucleotide-binding</keyword>
<dbReference type="CDD" id="cd00859">
    <property type="entry name" value="HisRS_anticodon"/>
    <property type="match status" value="1"/>
</dbReference>
<evidence type="ECO:0000256" key="3">
    <source>
        <dbReference type="ARBA" id="ARBA00011738"/>
    </source>
</evidence>
<feature type="domain" description="Aminoacyl-transfer RNA synthetases class-II family profile" evidence="12">
    <location>
        <begin position="1"/>
        <end position="316"/>
    </location>
</feature>
<dbReference type="GO" id="GO:0005737">
    <property type="term" value="C:cytoplasm"/>
    <property type="evidence" value="ECO:0007669"/>
    <property type="project" value="UniProtKB-SubCell"/>
</dbReference>
<evidence type="ECO:0000259" key="12">
    <source>
        <dbReference type="PROSITE" id="PS50862"/>
    </source>
</evidence>
<dbReference type="GO" id="GO:0005524">
    <property type="term" value="F:ATP binding"/>
    <property type="evidence" value="ECO:0007669"/>
    <property type="project" value="UniProtKB-UniRule"/>
</dbReference>
<dbReference type="EMBL" id="LR890047">
    <property type="protein sequence ID" value="CAD6512561.1"/>
    <property type="molecule type" value="Genomic_DNA"/>
</dbReference>
<keyword evidence="4 11" id="KW-0963">Cytoplasm</keyword>
<keyword evidence="7 11" id="KW-0067">ATP-binding</keyword>
<keyword evidence="5 11" id="KW-0436">Ligase</keyword>
<comment type="similarity">
    <text evidence="2 11">Belongs to the class-II aminoacyl-tRNA synthetase family.</text>
</comment>
<dbReference type="InterPro" id="IPR004154">
    <property type="entry name" value="Anticodon-bd"/>
</dbReference>
<evidence type="ECO:0000256" key="9">
    <source>
        <dbReference type="ARBA" id="ARBA00023146"/>
    </source>
</evidence>
<protein>
    <recommendedName>
        <fullName evidence="11">Histidine--tRNA ligase</fullName>
        <ecNumber evidence="11">6.1.1.21</ecNumber>
    </recommendedName>
    <alternativeName>
        <fullName evidence="11">Histidyl-tRNA synthetase</fullName>
        <shortName evidence="11">HisRS</shortName>
    </alternativeName>
</protein>
<dbReference type="GO" id="GO:0004821">
    <property type="term" value="F:histidine-tRNA ligase activity"/>
    <property type="evidence" value="ECO:0007669"/>
    <property type="project" value="UniProtKB-UniRule"/>
</dbReference>
<dbReference type="InterPro" id="IPR015807">
    <property type="entry name" value="His-tRNA-ligase"/>
</dbReference>
<dbReference type="HAMAP" id="MF_00127">
    <property type="entry name" value="His_tRNA_synth"/>
    <property type="match status" value="1"/>
</dbReference>